<reference evidence="3" key="1">
    <citation type="journal article" date="2019" name="Int. J. Syst. Evol. Microbiol.">
        <title>The Global Catalogue of Microorganisms (GCM) 10K type strain sequencing project: providing services to taxonomists for standard genome sequencing and annotation.</title>
        <authorList>
            <consortium name="The Broad Institute Genomics Platform"/>
            <consortium name="The Broad Institute Genome Sequencing Center for Infectious Disease"/>
            <person name="Wu L."/>
            <person name="Ma J."/>
        </authorList>
    </citation>
    <scope>NUCLEOTIDE SEQUENCE [LARGE SCALE GENOMIC DNA]</scope>
    <source>
        <strain evidence="3">CCUG 70865</strain>
    </source>
</reference>
<dbReference type="PROSITE" id="PS50994">
    <property type="entry name" value="INTEGRASE"/>
    <property type="match status" value="1"/>
</dbReference>
<dbReference type="Pfam" id="PF00665">
    <property type="entry name" value="rve"/>
    <property type="match status" value="1"/>
</dbReference>
<dbReference type="SUPFAM" id="SSF46689">
    <property type="entry name" value="Homeodomain-like"/>
    <property type="match status" value="1"/>
</dbReference>
<dbReference type="InterPro" id="IPR048020">
    <property type="entry name" value="Transpos_IS3"/>
</dbReference>
<dbReference type="EMBL" id="JBHUDZ010000009">
    <property type="protein sequence ID" value="MFD1603011.1"/>
    <property type="molecule type" value="Genomic_DNA"/>
</dbReference>
<dbReference type="NCBIfam" id="NF033516">
    <property type="entry name" value="transpos_IS3"/>
    <property type="match status" value="1"/>
</dbReference>
<organism evidence="2 3">
    <name type="scientific">Flavobacterium artemisiae</name>
    <dbReference type="NCBI Taxonomy" id="2126556"/>
    <lineage>
        <taxon>Bacteria</taxon>
        <taxon>Pseudomonadati</taxon>
        <taxon>Bacteroidota</taxon>
        <taxon>Flavobacteriia</taxon>
        <taxon>Flavobacteriales</taxon>
        <taxon>Flavobacteriaceae</taxon>
        <taxon>Flavobacterium</taxon>
    </lineage>
</organism>
<dbReference type="Proteomes" id="UP001597138">
    <property type="component" value="Unassembled WGS sequence"/>
</dbReference>
<dbReference type="InterPro" id="IPR012337">
    <property type="entry name" value="RNaseH-like_sf"/>
</dbReference>
<name>A0ABW4HC79_9FLAO</name>
<comment type="caution">
    <text evidence="2">The sequence shown here is derived from an EMBL/GenBank/DDBJ whole genome shotgun (WGS) entry which is preliminary data.</text>
</comment>
<dbReference type="SUPFAM" id="SSF53098">
    <property type="entry name" value="Ribonuclease H-like"/>
    <property type="match status" value="1"/>
</dbReference>
<dbReference type="RefSeq" id="WP_379814186.1">
    <property type="nucleotide sequence ID" value="NZ_JBHUDZ010000009.1"/>
</dbReference>
<sequence length="368" mass="43049">MGKLIIYDRDFKLYALKLAQEKKRFRVAKELGIAICNIYKWSYEFQKYGDDSFCGGGCFKNIEEKSFSQHTRILKQKLKDTELELEIFKKARSYVLEGKPRIFYFIHENLDKYRLYRMCNVLGTSQLAYYKWRDKLLSPSQMRKSFIKQEITSIFYQYKEMYGNARISAELNSRGIKLSISQVGYYMRKIGLISKRSVQYKIKSSSPFIPYNPCVFPNLLNSGLKVEKISQVWASGIASLETNEKLLFLTIVIDVFDRKIIGWSLSEGLTTKETSLASWEMAVHTRKTKKGLIFHSNRSPQYANNSFTRKINSYKNVRQSMSRTGNRLDNSLVKSFFTSLKSELSNLNVSLTKDQIEKQLIRYIESRH</sequence>
<evidence type="ECO:0000313" key="2">
    <source>
        <dbReference type="EMBL" id="MFD1603011.1"/>
    </source>
</evidence>
<dbReference type="InterPro" id="IPR001584">
    <property type="entry name" value="Integrase_cat-core"/>
</dbReference>
<dbReference type="InterPro" id="IPR009057">
    <property type="entry name" value="Homeodomain-like_sf"/>
</dbReference>
<dbReference type="InterPro" id="IPR036397">
    <property type="entry name" value="RNaseH_sf"/>
</dbReference>
<protein>
    <submittedName>
        <fullName evidence="2">IS3 family transposase</fullName>
    </submittedName>
</protein>
<evidence type="ECO:0000313" key="3">
    <source>
        <dbReference type="Proteomes" id="UP001597138"/>
    </source>
</evidence>
<proteinExistence type="predicted"/>
<feature type="domain" description="Integrase catalytic" evidence="1">
    <location>
        <begin position="209"/>
        <end position="368"/>
    </location>
</feature>
<dbReference type="InterPro" id="IPR050900">
    <property type="entry name" value="Transposase_IS3/IS150/IS904"/>
</dbReference>
<evidence type="ECO:0000259" key="1">
    <source>
        <dbReference type="PROSITE" id="PS50994"/>
    </source>
</evidence>
<gene>
    <name evidence="2" type="ORF">ACFSC2_09720</name>
</gene>
<dbReference type="PANTHER" id="PTHR46889">
    <property type="entry name" value="TRANSPOSASE INSF FOR INSERTION SEQUENCE IS3B-RELATED"/>
    <property type="match status" value="1"/>
</dbReference>
<accession>A0ABW4HC79</accession>
<keyword evidence="3" id="KW-1185">Reference proteome</keyword>
<dbReference type="Gene3D" id="3.30.420.10">
    <property type="entry name" value="Ribonuclease H-like superfamily/Ribonuclease H"/>
    <property type="match status" value="1"/>
</dbReference>